<proteinExistence type="predicted"/>
<dbReference type="Proteomes" id="UP000698963">
    <property type="component" value="Unassembled WGS sequence"/>
</dbReference>
<reference evidence="2" key="2">
    <citation type="submission" date="2021-09" db="EMBL/GenBank/DDBJ databases">
        <authorList>
            <person name="Gilroy R."/>
        </authorList>
    </citation>
    <scope>NUCLEOTIDE SEQUENCE</scope>
    <source>
        <strain evidence="2">ChiGjej2B2-19336</strain>
    </source>
</reference>
<gene>
    <name evidence="2" type="ORF">K8W16_09275</name>
</gene>
<evidence type="ECO:0000313" key="2">
    <source>
        <dbReference type="EMBL" id="HJD97821.1"/>
    </source>
</evidence>
<evidence type="ECO:0000256" key="1">
    <source>
        <dbReference type="SAM" id="Phobius"/>
    </source>
</evidence>
<sequence>MEIVNGVLSGVMVVLAVLVAGIVILWCLCRALDGMALAFTGTRFAFAASGRLFEAVRRTVLYVRHRKWRPEWKARERKAWEEELNARKRREHQEMLARIDALKKSQRA</sequence>
<keyword evidence="1" id="KW-0812">Transmembrane</keyword>
<dbReference type="EMBL" id="DYZA01000187">
    <property type="protein sequence ID" value="HJD97821.1"/>
    <property type="molecule type" value="Genomic_DNA"/>
</dbReference>
<organism evidence="2 3">
    <name type="scientific">Mailhella massiliensis</name>
    <dbReference type="NCBI Taxonomy" id="1903261"/>
    <lineage>
        <taxon>Bacteria</taxon>
        <taxon>Pseudomonadati</taxon>
        <taxon>Thermodesulfobacteriota</taxon>
        <taxon>Desulfovibrionia</taxon>
        <taxon>Desulfovibrionales</taxon>
        <taxon>Desulfovibrionaceae</taxon>
        <taxon>Mailhella</taxon>
    </lineage>
</organism>
<keyword evidence="1" id="KW-1133">Transmembrane helix</keyword>
<accession>A0A921DS56</accession>
<keyword evidence="1" id="KW-0472">Membrane</keyword>
<name>A0A921DS56_9BACT</name>
<feature type="transmembrane region" description="Helical" evidence="1">
    <location>
        <begin position="6"/>
        <end position="29"/>
    </location>
</feature>
<dbReference type="RefSeq" id="WP_304122866.1">
    <property type="nucleotide sequence ID" value="NZ_DYZA01000187.1"/>
</dbReference>
<protein>
    <submittedName>
        <fullName evidence="2">Uncharacterized protein</fullName>
    </submittedName>
</protein>
<evidence type="ECO:0000313" key="3">
    <source>
        <dbReference type="Proteomes" id="UP000698963"/>
    </source>
</evidence>
<reference evidence="2" key="1">
    <citation type="journal article" date="2021" name="PeerJ">
        <title>Extensive microbial diversity within the chicken gut microbiome revealed by metagenomics and culture.</title>
        <authorList>
            <person name="Gilroy R."/>
            <person name="Ravi A."/>
            <person name="Getino M."/>
            <person name="Pursley I."/>
            <person name="Horton D.L."/>
            <person name="Alikhan N.F."/>
            <person name="Baker D."/>
            <person name="Gharbi K."/>
            <person name="Hall N."/>
            <person name="Watson M."/>
            <person name="Adriaenssens E.M."/>
            <person name="Foster-Nyarko E."/>
            <person name="Jarju S."/>
            <person name="Secka A."/>
            <person name="Antonio M."/>
            <person name="Oren A."/>
            <person name="Chaudhuri R.R."/>
            <person name="La Ragione R."/>
            <person name="Hildebrand F."/>
            <person name="Pallen M.J."/>
        </authorList>
    </citation>
    <scope>NUCLEOTIDE SEQUENCE</scope>
    <source>
        <strain evidence="2">ChiGjej2B2-19336</strain>
    </source>
</reference>
<dbReference type="AlphaFoldDB" id="A0A921DS56"/>
<comment type="caution">
    <text evidence="2">The sequence shown here is derived from an EMBL/GenBank/DDBJ whole genome shotgun (WGS) entry which is preliminary data.</text>
</comment>